<comment type="caution">
    <text evidence="1">The sequence shown here is derived from an EMBL/GenBank/DDBJ whole genome shotgun (WGS) entry which is preliminary data.</text>
</comment>
<evidence type="ECO:0000313" key="1">
    <source>
        <dbReference type="EMBL" id="KAJ1721841.1"/>
    </source>
</evidence>
<sequence>MATAVTGPRLDAAGAGQLVAKHAITGSHMSEDIDTTFSPLSSSTITIVSLGSSLAYGSGTASSEGPKALVAHSGVGSHTLAKDT</sequence>
<gene>
    <name evidence="1" type="ORF">LPJ61_005991</name>
</gene>
<proteinExistence type="predicted"/>
<dbReference type="EMBL" id="JANBOI010002442">
    <property type="protein sequence ID" value="KAJ1721841.1"/>
    <property type="molecule type" value="Genomic_DNA"/>
</dbReference>
<organism evidence="1 2">
    <name type="scientific">Coemansia biformis</name>
    <dbReference type="NCBI Taxonomy" id="1286918"/>
    <lineage>
        <taxon>Eukaryota</taxon>
        <taxon>Fungi</taxon>
        <taxon>Fungi incertae sedis</taxon>
        <taxon>Zoopagomycota</taxon>
        <taxon>Kickxellomycotina</taxon>
        <taxon>Kickxellomycetes</taxon>
        <taxon>Kickxellales</taxon>
        <taxon>Kickxellaceae</taxon>
        <taxon>Coemansia</taxon>
    </lineage>
</organism>
<reference evidence="1" key="1">
    <citation type="submission" date="2022-07" db="EMBL/GenBank/DDBJ databases">
        <title>Phylogenomic reconstructions and comparative analyses of Kickxellomycotina fungi.</title>
        <authorList>
            <person name="Reynolds N.K."/>
            <person name="Stajich J.E."/>
            <person name="Barry K."/>
            <person name="Grigoriev I.V."/>
            <person name="Crous P."/>
            <person name="Smith M.E."/>
        </authorList>
    </citation>
    <scope>NUCLEOTIDE SEQUENCE</scope>
    <source>
        <strain evidence="1">BCRC 34381</strain>
    </source>
</reference>
<protein>
    <submittedName>
        <fullName evidence="1">Uncharacterized protein</fullName>
    </submittedName>
</protein>
<dbReference type="AlphaFoldDB" id="A0A9W8CRQ7"/>
<dbReference type="Proteomes" id="UP001143981">
    <property type="component" value="Unassembled WGS sequence"/>
</dbReference>
<evidence type="ECO:0000313" key="2">
    <source>
        <dbReference type="Proteomes" id="UP001143981"/>
    </source>
</evidence>
<name>A0A9W8CRQ7_9FUNG</name>
<keyword evidence="2" id="KW-1185">Reference proteome</keyword>
<accession>A0A9W8CRQ7</accession>
<feature type="non-terminal residue" evidence="1">
    <location>
        <position position="84"/>
    </location>
</feature>